<evidence type="ECO:0000313" key="1">
    <source>
        <dbReference type="EMBL" id="JAP10060.1"/>
    </source>
</evidence>
<protein>
    <submittedName>
        <fullName evidence="1">Putative ovule protein</fullName>
    </submittedName>
</protein>
<sequence length="83" mass="9809">MQFFFDNREIRHGIFNTQTKHSIRNNLCITNASITKQALQYTLFSIILHSTKRPLRVLLKKKSHDYNKFRYSIGVFLAIFSST</sequence>
<name>A0A0V0GPN9_SOLCH</name>
<accession>A0A0V0GPN9</accession>
<dbReference type="AlphaFoldDB" id="A0A0V0GPN9"/>
<organism evidence="1">
    <name type="scientific">Solanum chacoense</name>
    <name type="common">Chaco potato</name>
    <dbReference type="NCBI Taxonomy" id="4108"/>
    <lineage>
        <taxon>Eukaryota</taxon>
        <taxon>Viridiplantae</taxon>
        <taxon>Streptophyta</taxon>
        <taxon>Embryophyta</taxon>
        <taxon>Tracheophyta</taxon>
        <taxon>Spermatophyta</taxon>
        <taxon>Magnoliopsida</taxon>
        <taxon>eudicotyledons</taxon>
        <taxon>Gunneridae</taxon>
        <taxon>Pentapetalae</taxon>
        <taxon>asterids</taxon>
        <taxon>lamiids</taxon>
        <taxon>Solanales</taxon>
        <taxon>Solanaceae</taxon>
        <taxon>Solanoideae</taxon>
        <taxon>Solaneae</taxon>
        <taxon>Solanum</taxon>
    </lineage>
</organism>
<dbReference type="EMBL" id="GEDG01033812">
    <property type="protein sequence ID" value="JAP10060.1"/>
    <property type="molecule type" value="Transcribed_RNA"/>
</dbReference>
<proteinExistence type="predicted"/>
<reference evidence="1" key="1">
    <citation type="submission" date="2015-12" db="EMBL/GenBank/DDBJ databases">
        <title>Gene expression during late stages of embryo sac development: a critical building block for successful pollen-pistil interactions.</title>
        <authorList>
            <person name="Liu Y."/>
            <person name="Joly V."/>
            <person name="Sabar M."/>
            <person name="Matton D.P."/>
        </authorList>
    </citation>
    <scope>NUCLEOTIDE SEQUENCE</scope>
</reference>